<accession>A0A813JRX5</accession>
<reference evidence="2" key="1">
    <citation type="submission" date="2021-02" db="EMBL/GenBank/DDBJ databases">
        <authorList>
            <person name="Dougan E. K."/>
            <person name="Rhodes N."/>
            <person name="Thang M."/>
            <person name="Chan C."/>
        </authorList>
    </citation>
    <scope>NUCLEOTIDE SEQUENCE</scope>
</reference>
<evidence type="ECO:0000313" key="3">
    <source>
        <dbReference type="Proteomes" id="UP000626109"/>
    </source>
</evidence>
<gene>
    <name evidence="1" type="ORF">PGLA2088_LOCUS18071</name>
    <name evidence="2" type="ORF">PGLA2088_LOCUS23533</name>
</gene>
<sequence length="343" mass="37022">MELPMSADAALRVFASRVVSARSHVAANGATDDAEEVIEDHLFRFGVSSHQLEARLQMEATIQSKIQRNPEEFEPPQATVASTVPAGPAGLSNTSRTWALSWLRRSMALALPGQSGQECWFRMAAILDHLSGNSAEAANLGLVDGDHESLKVTSLAIASIVLKMDTIQRGGVDGVYWRLGVAGELKAQVSRRELEVLRVLDWWGAQQMQTVTSWAIMFRDRLSVLAVGDSSPSYFYLKMIHAAEFLVFTSRADAQLLPPHRLAGALLVLSFKDSGLLHLPSASAADDGLLEQLSWVIGADVAELCTDPSSTDVMSVLEPAIRSHQSDASNLGQSPCARSFAAV</sequence>
<name>A0A813JRX5_POLGL</name>
<protein>
    <submittedName>
        <fullName evidence="2">Uncharacterized protein</fullName>
    </submittedName>
</protein>
<organism evidence="2 3">
    <name type="scientific">Polarella glacialis</name>
    <name type="common">Dinoflagellate</name>
    <dbReference type="NCBI Taxonomy" id="89957"/>
    <lineage>
        <taxon>Eukaryota</taxon>
        <taxon>Sar</taxon>
        <taxon>Alveolata</taxon>
        <taxon>Dinophyceae</taxon>
        <taxon>Suessiales</taxon>
        <taxon>Suessiaceae</taxon>
        <taxon>Polarella</taxon>
    </lineage>
</organism>
<dbReference type="EMBL" id="CAJNNW010026204">
    <property type="protein sequence ID" value="CAE8683593.1"/>
    <property type="molecule type" value="Genomic_DNA"/>
</dbReference>
<dbReference type="EMBL" id="CAJNNW010024438">
    <property type="protein sequence ID" value="CAE8672433.1"/>
    <property type="molecule type" value="Genomic_DNA"/>
</dbReference>
<proteinExistence type="predicted"/>
<evidence type="ECO:0000313" key="2">
    <source>
        <dbReference type="EMBL" id="CAE8683593.1"/>
    </source>
</evidence>
<evidence type="ECO:0000313" key="1">
    <source>
        <dbReference type="EMBL" id="CAE8672433.1"/>
    </source>
</evidence>
<dbReference type="AlphaFoldDB" id="A0A813JRX5"/>
<comment type="caution">
    <text evidence="2">The sequence shown here is derived from an EMBL/GenBank/DDBJ whole genome shotgun (WGS) entry which is preliminary data.</text>
</comment>
<dbReference type="Proteomes" id="UP000626109">
    <property type="component" value="Unassembled WGS sequence"/>
</dbReference>